<dbReference type="InterPro" id="IPR007387">
    <property type="entry name" value="TRAP_DctQ"/>
</dbReference>
<evidence type="ECO:0000256" key="4">
    <source>
        <dbReference type="ARBA" id="ARBA00022519"/>
    </source>
</evidence>
<sequence>MVSTYPQAYTTTLKEKNKEVPMSSGDNGPVLRIMGRVNHIILLIEKTSLIILMVGMLIFGFLQVFSRFILKAPIGWSEELLTYSFTWASFMGASMAIYTNSHFSVDLVTKHFSQKLLKTVRLVIWVLICLFAVFLLYMGTRLAIANHIQRMNILPISMFWAYLSMPISGAFILIHGVEKTTEVYLNIESEALEDLE</sequence>
<evidence type="ECO:0000256" key="6">
    <source>
        <dbReference type="ARBA" id="ARBA00022989"/>
    </source>
</evidence>
<name>A0A1Y1S1A5_9SPIO</name>
<keyword evidence="5 9" id="KW-0812">Transmembrane</keyword>
<accession>A0A1Y1S1A5</accession>
<evidence type="ECO:0000313" key="12">
    <source>
        <dbReference type="Proteomes" id="UP000192343"/>
    </source>
</evidence>
<dbReference type="PANTHER" id="PTHR35011">
    <property type="entry name" value="2,3-DIKETO-L-GULONATE TRAP TRANSPORTER SMALL PERMEASE PROTEIN YIAM"/>
    <property type="match status" value="1"/>
</dbReference>
<dbReference type="GO" id="GO:0015740">
    <property type="term" value="P:C4-dicarboxylate transport"/>
    <property type="evidence" value="ECO:0007669"/>
    <property type="project" value="TreeGrafter"/>
</dbReference>
<dbReference type="AlphaFoldDB" id="A0A1Y1S1A5"/>
<evidence type="ECO:0000256" key="3">
    <source>
        <dbReference type="ARBA" id="ARBA00022475"/>
    </source>
</evidence>
<feature type="domain" description="Tripartite ATP-independent periplasmic transporters DctQ component" evidence="10">
    <location>
        <begin position="56"/>
        <end position="180"/>
    </location>
</feature>
<keyword evidence="6 9" id="KW-1133">Transmembrane helix</keyword>
<dbReference type="STRING" id="1963862.B4O97_05565"/>
<evidence type="ECO:0000256" key="2">
    <source>
        <dbReference type="ARBA" id="ARBA00022448"/>
    </source>
</evidence>
<proteinExistence type="inferred from homology"/>
<feature type="transmembrane region" description="Helical" evidence="9">
    <location>
        <begin position="159"/>
        <end position="177"/>
    </location>
</feature>
<evidence type="ECO:0000259" key="10">
    <source>
        <dbReference type="Pfam" id="PF04290"/>
    </source>
</evidence>
<evidence type="ECO:0000313" key="11">
    <source>
        <dbReference type="EMBL" id="ORC36540.1"/>
    </source>
</evidence>
<dbReference type="GO" id="GO:0022857">
    <property type="term" value="F:transmembrane transporter activity"/>
    <property type="evidence" value="ECO:0007669"/>
    <property type="project" value="TreeGrafter"/>
</dbReference>
<keyword evidence="4" id="KW-0997">Cell inner membrane</keyword>
<keyword evidence="2" id="KW-0813">Transport</keyword>
<comment type="caution">
    <text evidence="11">The sequence shown here is derived from an EMBL/GenBank/DDBJ whole genome shotgun (WGS) entry which is preliminary data.</text>
</comment>
<organism evidence="11 12">
    <name type="scientific">Marispirochaeta aestuarii</name>
    <dbReference type="NCBI Taxonomy" id="1963862"/>
    <lineage>
        <taxon>Bacteria</taxon>
        <taxon>Pseudomonadati</taxon>
        <taxon>Spirochaetota</taxon>
        <taxon>Spirochaetia</taxon>
        <taxon>Spirochaetales</taxon>
        <taxon>Spirochaetaceae</taxon>
        <taxon>Marispirochaeta</taxon>
    </lineage>
</organism>
<feature type="transmembrane region" description="Helical" evidence="9">
    <location>
        <begin position="80"/>
        <end position="99"/>
    </location>
</feature>
<evidence type="ECO:0000256" key="8">
    <source>
        <dbReference type="ARBA" id="ARBA00038436"/>
    </source>
</evidence>
<dbReference type="GO" id="GO:0005886">
    <property type="term" value="C:plasma membrane"/>
    <property type="evidence" value="ECO:0007669"/>
    <property type="project" value="UniProtKB-SubCell"/>
</dbReference>
<feature type="transmembrane region" description="Helical" evidence="9">
    <location>
        <begin position="49"/>
        <end position="68"/>
    </location>
</feature>
<comment type="subcellular location">
    <subcellularLocation>
        <location evidence="1">Cell inner membrane</location>
        <topology evidence="1">Multi-pass membrane protein</topology>
    </subcellularLocation>
</comment>
<dbReference type="EMBL" id="MWQY01000005">
    <property type="protein sequence ID" value="ORC36540.1"/>
    <property type="molecule type" value="Genomic_DNA"/>
</dbReference>
<comment type="similarity">
    <text evidence="8">Belongs to the TRAP transporter small permease family.</text>
</comment>
<gene>
    <name evidence="11" type="ORF">B4O97_05565</name>
</gene>
<evidence type="ECO:0000256" key="9">
    <source>
        <dbReference type="SAM" id="Phobius"/>
    </source>
</evidence>
<dbReference type="InterPro" id="IPR055348">
    <property type="entry name" value="DctQ"/>
</dbReference>
<keyword evidence="3" id="KW-1003">Cell membrane</keyword>
<evidence type="ECO:0000256" key="7">
    <source>
        <dbReference type="ARBA" id="ARBA00023136"/>
    </source>
</evidence>
<feature type="transmembrane region" description="Helical" evidence="9">
    <location>
        <begin position="119"/>
        <end position="138"/>
    </location>
</feature>
<dbReference type="PANTHER" id="PTHR35011:SF11">
    <property type="entry name" value="TRAP TRANSPORTER SMALL PERMEASE PROTEIN"/>
    <property type="match status" value="1"/>
</dbReference>
<reference evidence="11 12" key="1">
    <citation type="submission" date="2017-03" db="EMBL/GenBank/DDBJ databases">
        <title>Draft Genome sequence of Marispirochaeta sp. strain JC444.</title>
        <authorList>
            <person name="Shivani Y."/>
            <person name="Subhash Y."/>
            <person name="Sasikala C."/>
            <person name="Ramana C."/>
        </authorList>
    </citation>
    <scope>NUCLEOTIDE SEQUENCE [LARGE SCALE GENOMIC DNA]</scope>
    <source>
        <strain evidence="11 12">JC444</strain>
    </source>
</reference>
<keyword evidence="7 9" id="KW-0472">Membrane</keyword>
<dbReference type="Proteomes" id="UP000192343">
    <property type="component" value="Unassembled WGS sequence"/>
</dbReference>
<dbReference type="Pfam" id="PF04290">
    <property type="entry name" value="DctQ"/>
    <property type="match status" value="1"/>
</dbReference>
<evidence type="ECO:0000256" key="1">
    <source>
        <dbReference type="ARBA" id="ARBA00004429"/>
    </source>
</evidence>
<keyword evidence="12" id="KW-1185">Reference proteome</keyword>
<protein>
    <recommendedName>
        <fullName evidence="10">Tripartite ATP-independent periplasmic transporters DctQ component domain-containing protein</fullName>
    </recommendedName>
</protein>
<evidence type="ECO:0000256" key="5">
    <source>
        <dbReference type="ARBA" id="ARBA00022692"/>
    </source>
</evidence>